<dbReference type="InterPro" id="IPR001763">
    <property type="entry name" value="Rhodanese-like_dom"/>
</dbReference>
<dbReference type="Proteomes" id="UP001530293">
    <property type="component" value="Unassembled WGS sequence"/>
</dbReference>
<dbReference type="AlphaFoldDB" id="A0ABD3MQD7"/>
<gene>
    <name evidence="4" type="ORF">ACHAWU_009439</name>
</gene>
<organism evidence="4 5">
    <name type="scientific">Discostella pseudostelligera</name>
    <dbReference type="NCBI Taxonomy" id="259834"/>
    <lineage>
        <taxon>Eukaryota</taxon>
        <taxon>Sar</taxon>
        <taxon>Stramenopiles</taxon>
        <taxon>Ochrophyta</taxon>
        <taxon>Bacillariophyta</taxon>
        <taxon>Coscinodiscophyceae</taxon>
        <taxon>Thalassiosirophycidae</taxon>
        <taxon>Stephanodiscales</taxon>
        <taxon>Stephanodiscaceae</taxon>
        <taxon>Discostella</taxon>
    </lineage>
</organism>
<keyword evidence="1" id="KW-0808">Transferase</keyword>
<evidence type="ECO:0000313" key="5">
    <source>
        <dbReference type="Proteomes" id="UP001530293"/>
    </source>
</evidence>
<dbReference type="PROSITE" id="PS50206">
    <property type="entry name" value="RHODANESE_3"/>
    <property type="match status" value="2"/>
</dbReference>
<evidence type="ECO:0000256" key="1">
    <source>
        <dbReference type="ARBA" id="ARBA00022679"/>
    </source>
</evidence>
<dbReference type="CDD" id="cd01449">
    <property type="entry name" value="TST_Repeat_2"/>
    <property type="match status" value="1"/>
</dbReference>
<dbReference type="PANTHER" id="PTHR11364">
    <property type="entry name" value="THIOSULFATE SULFERTANSFERASE"/>
    <property type="match status" value="1"/>
</dbReference>
<evidence type="ECO:0000313" key="4">
    <source>
        <dbReference type="EMBL" id="KAL3765071.1"/>
    </source>
</evidence>
<protein>
    <recommendedName>
        <fullName evidence="3">Rhodanese domain-containing protein</fullName>
    </recommendedName>
</protein>
<evidence type="ECO:0000259" key="3">
    <source>
        <dbReference type="PROSITE" id="PS50206"/>
    </source>
</evidence>
<dbReference type="GO" id="GO:0016740">
    <property type="term" value="F:transferase activity"/>
    <property type="evidence" value="ECO:0007669"/>
    <property type="project" value="UniProtKB-KW"/>
</dbReference>
<dbReference type="EMBL" id="JALLBG020000099">
    <property type="protein sequence ID" value="KAL3765071.1"/>
    <property type="molecule type" value="Genomic_DNA"/>
</dbReference>
<evidence type="ECO:0000256" key="2">
    <source>
        <dbReference type="ARBA" id="ARBA00022737"/>
    </source>
</evidence>
<keyword evidence="5" id="KW-1185">Reference proteome</keyword>
<dbReference type="PANTHER" id="PTHR11364:SF27">
    <property type="entry name" value="SULFURTRANSFERASE"/>
    <property type="match status" value="1"/>
</dbReference>
<dbReference type="Gene3D" id="3.40.250.10">
    <property type="entry name" value="Rhodanese-like domain"/>
    <property type="match status" value="2"/>
</dbReference>
<dbReference type="InterPro" id="IPR045078">
    <property type="entry name" value="TST/MPST-like"/>
</dbReference>
<dbReference type="SMART" id="SM00450">
    <property type="entry name" value="RHOD"/>
    <property type="match status" value="2"/>
</dbReference>
<comment type="caution">
    <text evidence="4">The sequence shown here is derived from an EMBL/GenBank/DDBJ whole genome shotgun (WGS) entry which is preliminary data.</text>
</comment>
<accession>A0ABD3MQD7</accession>
<reference evidence="4 5" key="1">
    <citation type="submission" date="2024-10" db="EMBL/GenBank/DDBJ databases">
        <title>Updated reference genomes for cyclostephanoid diatoms.</title>
        <authorList>
            <person name="Roberts W.R."/>
            <person name="Alverson A.J."/>
        </authorList>
    </citation>
    <scope>NUCLEOTIDE SEQUENCE [LARGE SCALE GENOMIC DNA]</scope>
    <source>
        <strain evidence="4 5">AJA232-27</strain>
    </source>
</reference>
<dbReference type="InterPro" id="IPR036873">
    <property type="entry name" value="Rhodanese-like_dom_sf"/>
</dbReference>
<feature type="domain" description="Rhodanese" evidence="3">
    <location>
        <begin position="70"/>
        <end position="184"/>
    </location>
</feature>
<dbReference type="SUPFAM" id="SSF52821">
    <property type="entry name" value="Rhodanese/Cell cycle control phosphatase"/>
    <property type="match status" value="2"/>
</dbReference>
<feature type="domain" description="Rhodanese" evidence="3">
    <location>
        <begin position="236"/>
        <end position="362"/>
    </location>
</feature>
<name>A0ABD3MQD7_9STRA</name>
<sequence>MLSSAPTATRFKQSISSTSTSIIAMASSSFTSSSSSNLVSIPQAIEAHKNSNNNPPSKNIFIDGSWHMPTGSSPRNARNEYISGPRIPGARYFDIDDIAPPPGSAFNPKGLPHMKPSFPLFAHAMDRMDISPQDNLYVYATDGCAFIHRAYWTLAFCGYHDPQRVKLVQGSLKEWTEHGGELEYGESPDGLFRMADLDWEKSTSSLKYKCWKDLNDIDEHSVVVDMDDVLAVVTEKVSDSIIVDARSAGRFYGRDPEPRPGLRGGHMPGAVNVPFVSLLNPEDVTKFRPMEEVREIFIKAGIQPLDEDGSVPRKVICSCGSGVTAAALAVGLEECGLREKEDIYIYDGSWIDWGGNDGTPIVTD</sequence>
<proteinExistence type="predicted"/>
<dbReference type="Pfam" id="PF00581">
    <property type="entry name" value="Rhodanese"/>
    <property type="match status" value="1"/>
</dbReference>
<keyword evidence="2" id="KW-0677">Repeat</keyword>